<gene>
    <name evidence="1" type="ORF">BCR34DRAFT_247853</name>
</gene>
<dbReference type="AlphaFoldDB" id="A0A1Y1Y4L3"/>
<organism evidence="1 2">
    <name type="scientific">Clohesyomyces aquaticus</name>
    <dbReference type="NCBI Taxonomy" id="1231657"/>
    <lineage>
        <taxon>Eukaryota</taxon>
        <taxon>Fungi</taxon>
        <taxon>Dikarya</taxon>
        <taxon>Ascomycota</taxon>
        <taxon>Pezizomycotina</taxon>
        <taxon>Dothideomycetes</taxon>
        <taxon>Pleosporomycetidae</taxon>
        <taxon>Pleosporales</taxon>
        <taxon>Lindgomycetaceae</taxon>
        <taxon>Clohesyomyces</taxon>
    </lineage>
</organism>
<accession>A0A1Y1Y4L3</accession>
<proteinExistence type="predicted"/>
<keyword evidence="2" id="KW-1185">Reference proteome</keyword>
<dbReference type="EMBL" id="MCFA01000362">
    <property type="protein sequence ID" value="ORX92937.1"/>
    <property type="molecule type" value="Genomic_DNA"/>
</dbReference>
<dbReference type="Proteomes" id="UP000193144">
    <property type="component" value="Unassembled WGS sequence"/>
</dbReference>
<protein>
    <submittedName>
        <fullName evidence="1">Uncharacterized protein</fullName>
    </submittedName>
</protein>
<evidence type="ECO:0000313" key="1">
    <source>
        <dbReference type="EMBL" id="ORX92937.1"/>
    </source>
</evidence>
<evidence type="ECO:0000313" key="2">
    <source>
        <dbReference type="Proteomes" id="UP000193144"/>
    </source>
</evidence>
<comment type="caution">
    <text evidence="1">The sequence shown here is derived from an EMBL/GenBank/DDBJ whole genome shotgun (WGS) entry which is preliminary data.</text>
</comment>
<reference evidence="1 2" key="1">
    <citation type="submission" date="2016-07" db="EMBL/GenBank/DDBJ databases">
        <title>Pervasive Adenine N6-methylation of Active Genes in Fungi.</title>
        <authorList>
            <consortium name="DOE Joint Genome Institute"/>
            <person name="Mondo S.J."/>
            <person name="Dannebaum R.O."/>
            <person name="Kuo R.C."/>
            <person name="Labutti K."/>
            <person name="Haridas S."/>
            <person name="Kuo A."/>
            <person name="Salamov A."/>
            <person name="Ahrendt S.R."/>
            <person name="Lipzen A."/>
            <person name="Sullivan W."/>
            <person name="Andreopoulos W.B."/>
            <person name="Clum A."/>
            <person name="Lindquist E."/>
            <person name="Daum C."/>
            <person name="Ramamoorthy G.K."/>
            <person name="Gryganskyi A."/>
            <person name="Culley D."/>
            <person name="Magnuson J.K."/>
            <person name="James T.Y."/>
            <person name="O'Malley M.A."/>
            <person name="Stajich J.E."/>
            <person name="Spatafora J.W."/>
            <person name="Visel A."/>
            <person name="Grigoriev I.V."/>
        </authorList>
    </citation>
    <scope>NUCLEOTIDE SEQUENCE [LARGE SCALE GENOMIC DNA]</scope>
    <source>
        <strain evidence="1 2">CBS 115471</strain>
    </source>
</reference>
<sequence>MHRFAGWCSADFMSRSCDERRGLAEPRFISSSMVIRGLGQTVPVESHHLAIKSRLDIGLIAHAAILTYWAPGERGSYWEITVFARALSKSSWVVKCSDLRLSLLPSWTCCTSCFCLTSCPTSVSYGHDFPHPAAASRIQHFCLPGQQEDRDQ</sequence>
<name>A0A1Y1Y4L3_9PLEO</name>